<comment type="caution">
    <text evidence="2">The sequence shown here is derived from an EMBL/GenBank/DDBJ whole genome shotgun (WGS) entry which is preliminary data.</text>
</comment>
<proteinExistence type="predicted"/>
<organism evidence="2 3">
    <name type="scientific">Shouchella xiaoxiensis</name>
    <dbReference type="NCBI Taxonomy" id="766895"/>
    <lineage>
        <taxon>Bacteria</taxon>
        <taxon>Bacillati</taxon>
        <taxon>Bacillota</taxon>
        <taxon>Bacilli</taxon>
        <taxon>Bacillales</taxon>
        <taxon>Bacillaceae</taxon>
        <taxon>Shouchella</taxon>
    </lineage>
</organism>
<reference evidence="2" key="1">
    <citation type="submission" date="2021-01" db="EMBL/GenBank/DDBJ databases">
        <title>Genomic Encyclopedia of Type Strains, Phase IV (KMG-IV): sequencing the most valuable type-strain genomes for metagenomic binning, comparative biology and taxonomic classification.</title>
        <authorList>
            <person name="Goeker M."/>
        </authorList>
    </citation>
    <scope>NUCLEOTIDE SEQUENCE</scope>
    <source>
        <strain evidence="2">DSM 21943</strain>
    </source>
</reference>
<dbReference type="Proteomes" id="UP001179280">
    <property type="component" value="Unassembled WGS sequence"/>
</dbReference>
<gene>
    <name evidence="2" type="ORF">JOC54_003549</name>
</gene>
<keyword evidence="3" id="KW-1185">Reference proteome</keyword>
<feature type="chain" id="PRO_5046070820" evidence="1">
    <location>
        <begin position="24"/>
        <end position="39"/>
    </location>
</feature>
<keyword evidence="1" id="KW-0732">Signal</keyword>
<evidence type="ECO:0000313" key="3">
    <source>
        <dbReference type="Proteomes" id="UP001179280"/>
    </source>
</evidence>
<protein>
    <submittedName>
        <fullName evidence="2">Uncharacterized protein</fullName>
    </submittedName>
</protein>
<name>A0ABS2SXQ9_9BACI</name>
<sequence length="39" mass="4280">MKKYIIAFIAVVLLAATPYSFNAEDSPIETRGKGGYDQT</sequence>
<accession>A0ABS2SXQ9</accession>
<dbReference type="EMBL" id="JAFBCV010000012">
    <property type="protein sequence ID" value="MBM7840269.1"/>
    <property type="molecule type" value="Genomic_DNA"/>
</dbReference>
<evidence type="ECO:0000256" key="1">
    <source>
        <dbReference type="SAM" id="SignalP"/>
    </source>
</evidence>
<evidence type="ECO:0000313" key="2">
    <source>
        <dbReference type="EMBL" id="MBM7840269.1"/>
    </source>
</evidence>
<feature type="signal peptide" evidence="1">
    <location>
        <begin position="1"/>
        <end position="23"/>
    </location>
</feature>